<dbReference type="PANTHER" id="PTHR31302">
    <property type="entry name" value="TRANSMEMBRANE PROTEIN WITH METALLOPHOSPHOESTERASE DOMAIN-RELATED"/>
    <property type="match status" value="1"/>
</dbReference>
<dbReference type="RefSeq" id="WP_209977452.1">
    <property type="nucleotide sequence ID" value="NZ_JAGGLB010000037.1"/>
</dbReference>
<evidence type="ECO:0000313" key="3">
    <source>
        <dbReference type="EMBL" id="MBP1995664.1"/>
    </source>
</evidence>
<dbReference type="Proteomes" id="UP001519287">
    <property type="component" value="Unassembled WGS sequence"/>
</dbReference>
<reference evidence="3 4" key="1">
    <citation type="submission" date="2021-03" db="EMBL/GenBank/DDBJ databases">
        <title>Genomic Encyclopedia of Type Strains, Phase IV (KMG-IV): sequencing the most valuable type-strain genomes for metagenomic binning, comparative biology and taxonomic classification.</title>
        <authorList>
            <person name="Goeker M."/>
        </authorList>
    </citation>
    <scope>NUCLEOTIDE SEQUENCE [LARGE SCALE GENOMIC DNA]</scope>
    <source>
        <strain evidence="3 4">DSM 26048</strain>
    </source>
</reference>
<gene>
    <name evidence="3" type="ORF">J2Z66_007306</name>
</gene>
<feature type="transmembrane region" description="Helical" evidence="1">
    <location>
        <begin position="68"/>
        <end position="95"/>
    </location>
</feature>
<name>A0ABS4J734_9BACL</name>
<evidence type="ECO:0000256" key="1">
    <source>
        <dbReference type="SAM" id="Phobius"/>
    </source>
</evidence>
<evidence type="ECO:0000259" key="2">
    <source>
        <dbReference type="Pfam" id="PF00149"/>
    </source>
</evidence>
<dbReference type="CDD" id="cd07385">
    <property type="entry name" value="MPP_YkuE_C"/>
    <property type="match status" value="1"/>
</dbReference>
<comment type="caution">
    <text evidence="3">The sequence shown here is derived from an EMBL/GenBank/DDBJ whole genome shotgun (WGS) entry which is preliminary data.</text>
</comment>
<keyword evidence="1" id="KW-0812">Transmembrane</keyword>
<organism evidence="3 4">
    <name type="scientific">Paenibacillus eucommiae</name>
    <dbReference type="NCBI Taxonomy" id="1355755"/>
    <lineage>
        <taxon>Bacteria</taxon>
        <taxon>Bacillati</taxon>
        <taxon>Bacillota</taxon>
        <taxon>Bacilli</taxon>
        <taxon>Bacillales</taxon>
        <taxon>Paenibacillaceae</taxon>
        <taxon>Paenibacillus</taxon>
    </lineage>
</organism>
<dbReference type="SUPFAM" id="SSF56300">
    <property type="entry name" value="Metallo-dependent phosphatases"/>
    <property type="match status" value="1"/>
</dbReference>
<protein>
    <submittedName>
        <fullName evidence="3">MPP superfamily phosphohydrolase</fullName>
    </submittedName>
</protein>
<dbReference type="InterPro" id="IPR004843">
    <property type="entry name" value="Calcineurin-like_PHP"/>
</dbReference>
<feature type="transmembrane region" description="Helical" evidence="1">
    <location>
        <begin position="43"/>
        <end position="61"/>
    </location>
</feature>
<evidence type="ECO:0000313" key="4">
    <source>
        <dbReference type="Proteomes" id="UP001519287"/>
    </source>
</evidence>
<dbReference type="Gene3D" id="3.60.21.10">
    <property type="match status" value="1"/>
</dbReference>
<accession>A0ABS4J734</accession>
<feature type="transmembrane region" description="Helical" evidence="1">
    <location>
        <begin position="5"/>
        <end position="23"/>
    </location>
</feature>
<feature type="transmembrane region" description="Helical" evidence="1">
    <location>
        <begin position="115"/>
        <end position="137"/>
    </location>
</feature>
<keyword evidence="4" id="KW-1185">Reference proteome</keyword>
<dbReference type="EMBL" id="JAGGLB010000037">
    <property type="protein sequence ID" value="MBP1995664.1"/>
    <property type="molecule type" value="Genomic_DNA"/>
</dbReference>
<feature type="domain" description="Calcineurin-like phosphoesterase" evidence="2">
    <location>
        <begin position="162"/>
        <end position="329"/>
    </location>
</feature>
<dbReference type="InterPro" id="IPR029052">
    <property type="entry name" value="Metallo-depent_PP-like"/>
</dbReference>
<dbReference type="Pfam" id="PF00149">
    <property type="entry name" value="Metallophos"/>
    <property type="match status" value="1"/>
</dbReference>
<dbReference type="PANTHER" id="PTHR31302:SF0">
    <property type="entry name" value="TRANSMEMBRANE PROTEIN WITH METALLOPHOSPHOESTERASE DOMAIN"/>
    <property type="match status" value="1"/>
</dbReference>
<dbReference type="InterPro" id="IPR051158">
    <property type="entry name" value="Metallophosphoesterase_sf"/>
</dbReference>
<sequence length="388" mass="43785">MNRRVVMMVAIFVVFFGGVNYYTGLRGWQWLQVVAPQWQGWAYWIPFWIVGFAFLLPRLTASWLPRPLISLLTVIGSYWLAVLQYAVPLLLLIDVGRGLNYGLKLIPGSVMQDPAFIELVGWITLLLTVSIVLHGIWSAKSTVVTKYEIVIPKSGGRHKELHIVLASDLHVGVINGNRRLQHLVKRVNGLEPDLILLAGDIIDDDFHPFIAHNMAAQFKKLKSKLGVYSVLGNHEYIAGHLDEYRLELEKAGVQMLLDEAVKVDDSFYVMGRDDISGKSLTGRPRMAIGTLMQDVDVTLPLILMDHQPSRLDEAQQAGIDLQVSGHTHRGQMFPYHHVTRRLYELDWGYLHKEKSMHTVVSSGFGTWGPPVRVGHRGEIVSIKVTFRS</sequence>
<proteinExistence type="predicted"/>
<keyword evidence="1" id="KW-0472">Membrane</keyword>
<keyword evidence="1" id="KW-1133">Transmembrane helix</keyword>